<name>A0ABX8C0K4_9ACTN</name>
<feature type="region of interest" description="Disordered" evidence="1">
    <location>
        <begin position="268"/>
        <end position="287"/>
    </location>
</feature>
<dbReference type="Proteomes" id="UP000678016">
    <property type="component" value="Chromosome"/>
</dbReference>
<feature type="compositionally biased region" description="Basic and acidic residues" evidence="1">
    <location>
        <begin position="278"/>
        <end position="287"/>
    </location>
</feature>
<dbReference type="EMBL" id="CP074132">
    <property type="protein sequence ID" value="QUX27460.1"/>
    <property type="molecule type" value="Genomic_DNA"/>
</dbReference>
<evidence type="ECO:0000313" key="2">
    <source>
        <dbReference type="EMBL" id="QUX27460.1"/>
    </source>
</evidence>
<keyword evidence="3" id="KW-1185">Reference proteome</keyword>
<accession>A0ABX8C0K4</accession>
<organism evidence="2 3">
    <name type="scientific">Nocardiopsis akebiae</name>
    <dbReference type="NCBI Taxonomy" id="2831968"/>
    <lineage>
        <taxon>Bacteria</taxon>
        <taxon>Bacillati</taxon>
        <taxon>Actinomycetota</taxon>
        <taxon>Actinomycetes</taxon>
        <taxon>Streptosporangiales</taxon>
        <taxon>Nocardiopsidaceae</taxon>
        <taxon>Nocardiopsis</taxon>
    </lineage>
</organism>
<dbReference type="InterPro" id="IPR010775">
    <property type="entry name" value="DUF1365"/>
</dbReference>
<sequence>MTPSPAPALYEATVRHVRSEPVRNAFAYGTYYWLVDLDDPPRLRWPLRVLAGFRAKDHAVDGDRSPAATRALPEAGAPAGPRVPADTGTARRDRADGWARELRADIDALLAEHGVDLDGGRVLMLAHARVLGHVFNPLTVYWCHHRDGRLSRVVAEVHNTYGQRHRYVLDVDGRGRAEADKAMYVSPFNAVDGRYRLSLPEPGERLALTVALHRDGRPPLTASVHGLRCPATTASLLRRALRHPLAPLVGALRIRRQGIGLYLRGLPVQPRGHTHTPATERKTRTRP</sequence>
<evidence type="ECO:0000313" key="3">
    <source>
        <dbReference type="Proteomes" id="UP000678016"/>
    </source>
</evidence>
<dbReference type="PANTHER" id="PTHR33973:SF4">
    <property type="entry name" value="OS07G0153300 PROTEIN"/>
    <property type="match status" value="1"/>
</dbReference>
<evidence type="ECO:0000256" key="1">
    <source>
        <dbReference type="SAM" id="MobiDB-lite"/>
    </source>
</evidence>
<reference evidence="3" key="1">
    <citation type="submission" date="2021-05" db="EMBL/GenBank/DDBJ databases">
        <title>Direct Submission.</title>
        <authorList>
            <person name="Li K."/>
            <person name="Gao J."/>
        </authorList>
    </citation>
    <scope>NUCLEOTIDE SEQUENCE [LARGE SCALE GENOMIC DNA]</scope>
    <source>
        <strain evidence="3">HDS12</strain>
    </source>
</reference>
<proteinExistence type="predicted"/>
<dbReference type="PANTHER" id="PTHR33973">
    <property type="entry name" value="OS07G0153300 PROTEIN"/>
    <property type="match status" value="1"/>
</dbReference>
<dbReference type="Pfam" id="PF07103">
    <property type="entry name" value="DUF1365"/>
    <property type="match status" value="1"/>
</dbReference>
<feature type="region of interest" description="Disordered" evidence="1">
    <location>
        <begin position="60"/>
        <end position="92"/>
    </location>
</feature>
<gene>
    <name evidence="2" type="ORF">KGD83_19345</name>
</gene>
<dbReference type="RefSeq" id="WP_212640523.1">
    <property type="nucleotide sequence ID" value="NZ_CP074132.1"/>
</dbReference>
<protein>
    <submittedName>
        <fullName evidence="2">DUF1365 domain-containing protein</fullName>
    </submittedName>
</protein>